<accession>A0A2V3UP75</accession>
<keyword evidence="3" id="KW-1185">Reference proteome</keyword>
<gene>
    <name evidence="2" type="ORF">C7451_11818</name>
</gene>
<dbReference type="AlphaFoldDB" id="A0A2V3UP75"/>
<evidence type="ECO:0000256" key="1">
    <source>
        <dbReference type="SAM" id="SignalP"/>
    </source>
</evidence>
<keyword evidence="1" id="KW-0732">Signal</keyword>
<dbReference type="Proteomes" id="UP000248014">
    <property type="component" value="Unassembled WGS sequence"/>
</dbReference>
<protein>
    <submittedName>
        <fullName evidence="2">Uncharacterized protein</fullName>
    </submittedName>
</protein>
<dbReference type="EMBL" id="QJJM01000018">
    <property type="protein sequence ID" value="PXW68295.1"/>
    <property type="molecule type" value="Genomic_DNA"/>
</dbReference>
<evidence type="ECO:0000313" key="3">
    <source>
        <dbReference type="Proteomes" id="UP000248014"/>
    </source>
</evidence>
<evidence type="ECO:0000313" key="2">
    <source>
        <dbReference type="EMBL" id="PXW68295.1"/>
    </source>
</evidence>
<name>A0A2V3UP75_9SPHN</name>
<sequence>MKTGLLLAAAIGLLAPVSAAFAQAPEGGHWEWRSRSQLGPRPTTPALVRVWISDDVANSAACKCSAMKADASGCTMDMSGKARVPAIG</sequence>
<feature type="chain" id="PRO_5015863657" evidence="1">
    <location>
        <begin position="23"/>
        <end position="88"/>
    </location>
</feature>
<comment type="caution">
    <text evidence="2">The sequence shown here is derived from an EMBL/GenBank/DDBJ whole genome shotgun (WGS) entry which is preliminary data.</text>
</comment>
<reference evidence="2 3" key="1">
    <citation type="submission" date="2018-05" db="EMBL/GenBank/DDBJ databases">
        <title>Genomic Encyclopedia of Type Strains, Phase IV (KMG-IV): sequencing the most valuable type-strain genomes for metagenomic binning, comparative biology and taxonomic classification.</title>
        <authorList>
            <person name="Goeker M."/>
        </authorList>
    </citation>
    <scope>NUCLEOTIDE SEQUENCE [LARGE SCALE GENOMIC DNA]</scope>
    <source>
        <strain evidence="2 3">DSM 3183</strain>
    </source>
</reference>
<proteinExistence type="predicted"/>
<organism evidence="2 3">
    <name type="scientific">Blastomonas natatoria</name>
    <dbReference type="NCBI Taxonomy" id="34015"/>
    <lineage>
        <taxon>Bacteria</taxon>
        <taxon>Pseudomonadati</taxon>
        <taxon>Pseudomonadota</taxon>
        <taxon>Alphaproteobacteria</taxon>
        <taxon>Sphingomonadales</taxon>
        <taxon>Sphingomonadaceae</taxon>
        <taxon>Blastomonas</taxon>
    </lineage>
</organism>
<feature type="signal peptide" evidence="1">
    <location>
        <begin position="1"/>
        <end position="22"/>
    </location>
</feature>